<dbReference type="PANTHER" id="PTHR30270:SF0">
    <property type="entry name" value="THIAMINE-MONOPHOSPHATE KINASE"/>
    <property type="match status" value="1"/>
</dbReference>
<feature type="binding site" evidence="2">
    <location>
        <begin position="130"/>
        <end position="131"/>
    </location>
    <ligand>
        <name>ATP</name>
        <dbReference type="ChEBI" id="CHEBI:30616"/>
    </ligand>
</feature>
<evidence type="ECO:0000259" key="5">
    <source>
        <dbReference type="Pfam" id="PF02769"/>
    </source>
</evidence>
<feature type="binding site" evidence="2">
    <location>
        <position position="54"/>
    </location>
    <ligand>
        <name>Mg(2+)</name>
        <dbReference type="ChEBI" id="CHEBI:18420"/>
        <label>1</label>
    </ligand>
</feature>
<keyword evidence="2" id="KW-0547">Nucleotide-binding</keyword>
<feature type="binding site" evidence="2">
    <location>
        <position position="54"/>
    </location>
    <ligand>
        <name>Mg(2+)</name>
        <dbReference type="ChEBI" id="CHEBI:18420"/>
        <label>2</label>
    </ligand>
</feature>
<dbReference type="NCBIfam" id="TIGR01379">
    <property type="entry name" value="thiL"/>
    <property type="match status" value="1"/>
</dbReference>
<keyword evidence="2 6" id="KW-0808">Transferase</keyword>
<evidence type="ECO:0000313" key="6">
    <source>
        <dbReference type="EMBL" id="CUS35233.1"/>
    </source>
</evidence>
<feature type="binding site" evidence="2">
    <location>
        <position position="37"/>
    </location>
    <ligand>
        <name>Mg(2+)</name>
        <dbReference type="ChEBI" id="CHEBI:18420"/>
        <label>3</label>
    </ligand>
</feature>
<dbReference type="PIRSF" id="PIRSF005303">
    <property type="entry name" value="Thiam_monoph_kin"/>
    <property type="match status" value="1"/>
</dbReference>
<comment type="pathway">
    <text evidence="2">Cofactor biosynthesis; thiamine diphosphate biosynthesis; thiamine diphosphate from thiamine phosphate: step 1/1.</text>
</comment>
<keyword evidence="1 2" id="KW-0784">Thiamine biosynthesis</keyword>
<dbReference type="GO" id="GO:0005524">
    <property type="term" value="F:ATP binding"/>
    <property type="evidence" value="ECO:0007669"/>
    <property type="project" value="UniProtKB-UniRule"/>
</dbReference>
<accession>A0A0S4LBW8</accession>
<feature type="binding site" evidence="2">
    <location>
        <position position="343"/>
    </location>
    <ligand>
        <name>substrate</name>
    </ligand>
</feature>
<dbReference type="GO" id="GO:0000287">
    <property type="term" value="F:magnesium ion binding"/>
    <property type="evidence" value="ECO:0007669"/>
    <property type="project" value="UniProtKB-UniRule"/>
</dbReference>
<sequence>MANRKAKPAIQEFPLIRGLAHRFARRAPNLIQGIGDDAAVVEPTSQTWWHVTTDLLAEGIHFNFKSAAPESVGYRAAMANLSDLAAMGATPRYLLISLAIPKTLASAHIFKLYSGLMNACRRARVALIGGDTSASKAGLFLSITLIGTTPTRQALFRHGAQVDDLIYVTGTLGDSLAGLRLLMPLHKAQRSSKSRIALSALHQRFLINRHFRPTARVAEGQWLNQERLASSAIDISDGLSGDLRHLCEASQVGAEVELEKLPISAACRAYGKAAGRSPVQLALSGGEDYELLFTAAPDCRSKIERQARARGYRVTCIGTIRPKRFRMQMSSGGQRQPLPVTSYEHFH</sequence>
<keyword evidence="2" id="KW-0460">Magnesium</keyword>
<dbReference type="SUPFAM" id="SSF56042">
    <property type="entry name" value="PurM C-terminal domain-like"/>
    <property type="match status" value="1"/>
</dbReference>
<dbReference type="AlphaFoldDB" id="A0A0S4LBW8"/>
<evidence type="ECO:0000313" key="7">
    <source>
        <dbReference type="Proteomes" id="UP000199032"/>
    </source>
</evidence>
<feature type="binding site" evidence="2">
    <location>
        <position position="83"/>
    </location>
    <ligand>
        <name>Mg(2+)</name>
        <dbReference type="ChEBI" id="CHEBI:18420"/>
        <label>4</label>
    </ligand>
</feature>
<dbReference type="EC" id="2.7.4.16" evidence="2"/>
<dbReference type="GO" id="GO:0009228">
    <property type="term" value="P:thiamine biosynthetic process"/>
    <property type="evidence" value="ECO:0007669"/>
    <property type="project" value="UniProtKB-KW"/>
</dbReference>
<feature type="binding site" evidence="2">
    <location>
        <position position="83"/>
    </location>
    <ligand>
        <name>Mg(2+)</name>
        <dbReference type="ChEBI" id="CHEBI:18420"/>
        <label>3</label>
    </ligand>
</feature>
<organism evidence="6 7">
    <name type="scientific">Candidatus Nitrospira nitrosa</name>
    <dbReference type="NCBI Taxonomy" id="1742972"/>
    <lineage>
        <taxon>Bacteria</taxon>
        <taxon>Pseudomonadati</taxon>
        <taxon>Nitrospirota</taxon>
        <taxon>Nitrospiria</taxon>
        <taxon>Nitrospirales</taxon>
        <taxon>Nitrospiraceae</taxon>
        <taxon>Nitrospira</taxon>
    </lineage>
</organism>
<comment type="similarity">
    <text evidence="2">Belongs to the thiamine-monophosphate kinase family.</text>
</comment>
<dbReference type="InterPro" id="IPR006283">
    <property type="entry name" value="ThiL-like"/>
</dbReference>
<dbReference type="InterPro" id="IPR010918">
    <property type="entry name" value="PurM-like_C_dom"/>
</dbReference>
<evidence type="ECO:0000259" key="4">
    <source>
        <dbReference type="Pfam" id="PF00586"/>
    </source>
</evidence>
<dbReference type="GO" id="GO:0009229">
    <property type="term" value="P:thiamine diphosphate biosynthetic process"/>
    <property type="evidence" value="ECO:0007669"/>
    <property type="project" value="UniProtKB-UniRule"/>
</dbReference>
<proteinExistence type="inferred from homology"/>
<evidence type="ECO:0000256" key="1">
    <source>
        <dbReference type="ARBA" id="ARBA00022977"/>
    </source>
</evidence>
<feature type="binding site" evidence="2">
    <location>
        <position position="157"/>
    </location>
    <ligand>
        <name>ATP</name>
        <dbReference type="ChEBI" id="CHEBI:30616"/>
    </ligand>
</feature>
<dbReference type="InterPro" id="IPR016188">
    <property type="entry name" value="PurM-like_N"/>
</dbReference>
<dbReference type="STRING" id="1742972.COMA1_20182"/>
<feature type="binding site" evidence="2">
    <location>
        <position position="234"/>
    </location>
    <ligand>
        <name>Mg(2+)</name>
        <dbReference type="ChEBI" id="CHEBI:18420"/>
        <label>3</label>
    </ligand>
</feature>
<feature type="region of interest" description="Disordered" evidence="3">
    <location>
        <begin position="327"/>
        <end position="347"/>
    </location>
</feature>
<dbReference type="UniPathway" id="UPA00060">
    <property type="reaction ID" value="UER00142"/>
</dbReference>
<feature type="binding site" evidence="2">
    <location>
        <position position="52"/>
    </location>
    <ligand>
        <name>Mg(2+)</name>
        <dbReference type="ChEBI" id="CHEBI:18420"/>
        <label>4</label>
    </ligand>
</feature>
<keyword evidence="2" id="KW-0067">ATP-binding</keyword>
<dbReference type="InterPro" id="IPR036676">
    <property type="entry name" value="PurM-like_C_sf"/>
</dbReference>
<protein>
    <recommendedName>
        <fullName evidence="2">Thiamine-monophosphate kinase</fullName>
        <shortName evidence="2">TMP kinase</shortName>
        <shortName evidence="2">Thiamine-phosphate kinase</shortName>
        <ecNumber evidence="2">2.7.4.16</ecNumber>
    </recommendedName>
</protein>
<comment type="miscellaneous">
    <text evidence="2">Reaction mechanism of ThiL seems to utilize a direct, inline transfer of the gamma-phosphate of ATP to TMP rather than a phosphorylated enzyme intermediate.</text>
</comment>
<dbReference type="SUPFAM" id="SSF55326">
    <property type="entry name" value="PurM N-terminal domain-like"/>
    <property type="match status" value="1"/>
</dbReference>
<dbReference type="PANTHER" id="PTHR30270">
    <property type="entry name" value="THIAMINE-MONOPHOSPHATE KINASE"/>
    <property type="match status" value="1"/>
</dbReference>
<dbReference type="OrthoDB" id="9802811at2"/>
<feature type="domain" description="PurM-like N-terminal" evidence="4">
    <location>
        <begin position="35"/>
        <end position="148"/>
    </location>
</feature>
<feature type="binding site" evidence="2">
    <location>
        <position position="61"/>
    </location>
    <ligand>
        <name>substrate</name>
    </ligand>
</feature>
<dbReference type="RefSeq" id="WP_090747520.1">
    <property type="nucleotide sequence ID" value="NZ_CZQA01000008.1"/>
</dbReference>
<feature type="binding site" evidence="2">
    <location>
        <position position="236"/>
    </location>
    <ligand>
        <name>ATP</name>
        <dbReference type="ChEBI" id="CHEBI:30616"/>
    </ligand>
</feature>
<comment type="catalytic activity">
    <reaction evidence="2">
        <text>thiamine phosphate + ATP = thiamine diphosphate + ADP</text>
        <dbReference type="Rhea" id="RHEA:15913"/>
        <dbReference type="ChEBI" id="CHEBI:30616"/>
        <dbReference type="ChEBI" id="CHEBI:37575"/>
        <dbReference type="ChEBI" id="CHEBI:58937"/>
        <dbReference type="ChEBI" id="CHEBI:456216"/>
        <dbReference type="EC" id="2.7.4.16"/>
    </reaction>
</comment>
<dbReference type="Proteomes" id="UP000199032">
    <property type="component" value="Unassembled WGS sequence"/>
</dbReference>
<feature type="binding site" evidence="2">
    <location>
        <position position="37"/>
    </location>
    <ligand>
        <name>Mg(2+)</name>
        <dbReference type="ChEBI" id="CHEBI:18420"/>
        <label>4</label>
    </ligand>
</feature>
<dbReference type="InterPro" id="IPR036921">
    <property type="entry name" value="PurM-like_N_sf"/>
</dbReference>
<keyword evidence="2" id="KW-0479">Metal-binding</keyword>
<evidence type="ECO:0000256" key="2">
    <source>
        <dbReference type="HAMAP-Rule" id="MF_02128"/>
    </source>
</evidence>
<keyword evidence="7" id="KW-1185">Reference proteome</keyword>
<keyword evidence="2 6" id="KW-0418">Kinase</keyword>
<feature type="binding site" evidence="2">
    <location>
        <position position="53"/>
    </location>
    <ligand>
        <name>Mg(2+)</name>
        <dbReference type="ChEBI" id="CHEBI:18420"/>
        <label>1</label>
    </ligand>
</feature>
<reference evidence="6 7" key="1">
    <citation type="submission" date="2015-10" db="EMBL/GenBank/DDBJ databases">
        <authorList>
            <person name="Gilbert D.G."/>
        </authorList>
    </citation>
    <scope>NUCLEOTIDE SEQUENCE [LARGE SCALE GENOMIC DNA]</scope>
    <source>
        <strain evidence="6">COMA1</strain>
    </source>
</reference>
<dbReference type="Gene3D" id="3.30.1330.10">
    <property type="entry name" value="PurM-like, N-terminal domain"/>
    <property type="match status" value="1"/>
</dbReference>
<dbReference type="CDD" id="cd02194">
    <property type="entry name" value="ThiL"/>
    <property type="match status" value="1"/>
</dbReference>
<feature type="binding site" evidence="2">
    <location>
        <position position="83"/>
    </location>
    <ligand>
        <name>Mg(2+)</name>
        <dbReference type="ChEBI" id="CHEBI:18420"/>
        <label>2</label>
    </ligand>
</feature>
<dbReference type="GO" id="GO:0009030">
    <property type="term" value="F:thiamine-phosphate kinase activity"/>
    <property type="evidence" value="ECO:0007669"/>
    <property type="project" value="UniProtKB-UniRule"/>
</dbReference>
<feature type="binding site" evidence="2">
    <location>
        <position position="237"/>
    </location>
    <ligand>
        <name>Mg(2+)</name>
        <dbReference type="ChEBI" id="CHEBI:18420"/>
        <label>5</label>
    </ligand>
</feature>
<dbReference type="Gene3D" id="3.90.650.10">
    <property type="entry name" value="PurM-like C-terminal domain"/>
    <property type="match status" value="1"/>
</dbReference>
<dbReference type="HAMAP" id="MF_02128">
    <property type="entry name" value="TMP_kinase"/>
    <property type="match status" value="1"/>
</dbReference>
<dbReference type="Pfam" id="PF02769">
    <property type="entry name" value="AIRS_C"/>
    <property type="match status" value="1"/>
</dbReference>
<dbReference type="Pfam" id="PF00586">
    <property type="entry name" value="AIRS"/>
    <property type="match status" value="1"/>
</dbReference>
<name>A0A0S4LBW8_9BACT</name>
<feature type="domain" description="PurM-like C-terminal" evidence="5">
    <location>
        <begin position="162"/>
        <end position="323"/>
    </location>
</feature>
<feature type="binding site" evidence="2">
    <location>
        <position position="287"/>
    </location>
    <ligand>
        <name>substrate</name>
    </ligand>
</feature>
<feature type="binding site" evidence="2">
    <location>
        <position position="113"/>
    </location>
    <ligand>
        <name>ATP</name>
        <dbReference type="ChEBI" id="CHEBI:30616"/>
    </ligand>
</feature>
<dbReference type="EMBL" id="CZQA01000008">
    <property type="protein sequence ID" value="CUS35233.1"/>
    <property type="molecule type" value="Genomic_DNA"/>
</dbReference>
<evidence type="ECO:0000256" key="3">
    <source>
        <dbReference type="SAM" id="MobiDB-lite"/>
    </source>
</evidence>
<comment type="function">
    <text evidence="2">Catalyzes the ATP-dependent phosphorylation of thiamine-monophosphate (TMP) to form thiamine-pyrophosphate (TPP), the active form of vitamin B1.</text>
</comment>
<gene>
    <name evidence="2 6" type="primary">thiL</name>
    <name evidence="6" type="ORF">COMA1_20182</name>
</gene>
<feature type="binding site" evidence="2">
    <location>
        <position position="131"/>
    </location>
    <ligand>
        <name>Mg(2+)</name>
        <dbReference type="ChEBI" id="CHEBI:18420"/>
        <label>1</label>
    </ligand>
</feature>